<dbReference type="InterPro" id="IPR036411">
    <property type="entry name" value="TorD-like_sf"/>
</dbReference>
<keyword evidence="1" id="KW-0143">Chaperone</keyword>
<proteinExistence type="predicted"/>
<dbReference type="InterPro" id="IPR050289">
    <property type="entry name" value="TorD/DmsD_chaperones"/>
</dbReference>
<evidence type="ECO:0008006" key="3">
    <source>
        <dbReference type="Google" id="ProtNLM"/>
    </source>
</evidence>
<dbReference type="PANTHER" id="PTHR34227">
    <property type="entry name" value="CHAPERONE PROTEIN YCDY"/>
    <property type="match status" value="1"/>
</dbReference>
<reference evidence="2" key="1">
    <citation type="submission" date="2018-05" db="EMBL/GenBank/DDBJ databases">
        <authorList>
            <person name="Lanie J.A."/>
            <person name="Ng W.-L."/>
            <person name="Kazmierczak K.M."/>
            <person name="Andrzejewski T.M."/>
            <person name="Davidsen T.M."/>
            <person name="Wayne K.J."/>
            <person name="Tettelin H."/>
            <person name="Glass J.I."/>
            <person name="Rusch D."/>
            <person name="Podicherti R."/>
            <person name="Tsui H.-C.T."/>
            <person name="Winkler M.E."/>
        </authorList>
    </citation>
    <scope>NUCLEOTIDE SEQUENCE</scope>
</reference>
<protein>
    <recommendedName>
        <fullName evidence="3">Molecular chaperone TorD family protein</fullName>
    </recommendedName>
</protein>
<sequence>MKISYRSNHLLEARSVLYGAVSALFSDPDCEKFSMFMTSKIQGCVLDACFQLEEQDNKKKSDLSSSFQKLMAKLDKSKIENIMNEFVDVFGHTLSKQIAPYALEHLKNSDIFFRTQKLADLNGFYKAFGMEVESIERADHIATQTEFLSFLLLKELLAIRKCMEKEKEICQEAFMAFHQDHFFDWAKMFSENLAEKIEGVYYPAAGSFLREFLKEEKSQFCNSKELQKSCI</sequence>
<dbReference type="EMBL" id="UINC01001842">
    <property type="protein sequence ID" value="SUZ89799.1"/>
    <property type="molecule type" value="Genomic_DNA"/>
</dbReference>
<evidence type="ECO:0000313" key="2">
    <source>
        <dbReference type="EMBL" id="SUZ89799.1"/>
    </source>
</evidence>
<dbReference type="AlphaFoldDB" id="A0A381RFX6"/>
<dbReference type="Gene3D" id="1.10.3480.10">
    <property type="entry name" value="TorD-like"/>
    <property type="match status" value="1"/>
</dbReference>
<accession>A0A381RFX6</accession>
<dbReference type="PANTHER" id="PTHR34227:SF1">
    <property type="entry name" value="DIMETHYL SULFOXIDE REDUCTASE CHAPERONE-RELATED"/>
    <property type="match status" value="1"/>
</dbReference>
<gene>
    <name evidence="2" type="ORF">METZ01_LOCUS42653</name>
</gene>
<organism evidence="2">
    <name type="scientific">marine metagenome</name>
    <dbReference type="NCBI Taxonomy" id="408172"/>
    <lineage>
        <taxon>unclassified sequences</taxon>
        <taxon>metagenomes</taxon>
        <taxon>ecological metagenomes</taxon>
    </lineage>
</organism>
<evidence type="ECO:0000256" key="1">
    <source>
        <dbReference type="ARBA" id="ARBA00023186"/>
    </source>
</evidence>
<name>A0A381RFX6_9ZZZZ</name>
<dbReference type="InterPro" id="IPR020945">
    <property type="entry name" value="DMSO/NO3_reduct_chaperone"/>
</dbReference>
<dbReference type="Pfam" id="PF02613">
    <property type="entry name" value="Nitrate_red_del"/>
    <property type="match status" value="1"/>
</dbReference>
<dbReference type="SUPFAM" id="SSF89155">
    <property type="entry name" value="TorD-like"/>
    <property type="match status" value="1"/>
</dbReference>